<dbReference type="InterPro" id="IPR002931">
    <property type="entry name" value="Transglutaminase-like"/>
</dbReference>
<feature type="chain" id="PRO_5042080175" description="Transglutaminase-like domain-containing protein" evidence="1">
    <location>
        <begin position="21"/>
        <end position="335"/>
    </location>
</feature>
<comment type="caution">
    <text evidence="3">The sequence shown here is derived from an EMBL/GenBank/DDBJ whole genome shotgun (WGS) entry which is preliminary data.</text>
</comment>
<dbReference type="PANTHER" id="PTHR46333">
    <property type="entry name" value="CYTOKINESIS PROTEIN 3"/>
    <property type="match status" value="1"/>
</dbReference>
<dbReference type="Gene3D" id="3.10.620.30">
    <property type="match status" value="1"/>
</dbReference>
<dbReference type="SUPFAM" id="SSF54001">
    <property type="entry name" value="Cysteine proteinases"/>
    <property type="match status" value="1"/>
</dbReference>
<keyword evidence="4" id="KW-1185">Reference proteome</keyword>
<dbReference type="Pfam" id="PF01841">
    <property type="entry name" value="Transglut_core"/>
    <property type="match status" value="1"/>
</dbReference>
<evidence type="ECO:0000259" key="2">
    <source>
        <dbReference type="SMART" id="SM00460"/>
    </source>
</evidence>
<proteinExistence type="predicted"/>
<feature type="signal peptide" evidence="1">
    <location>
        <begin position="1"/>
        <end position="20"/>
    </location>
</feature>
<reference evidence="3" key="1">
    <citation type="submission" date="2022-10" db="EMBL/GenBank/DDBJ databases">
        <authorList>
            <person name="Yu W.X."/>
        </authorList>
    </citation>
    <scope>NUCLEOTIDE SEQUENCE</scope>
    <source>
        <strain evidence="3">D04</strain>
    </source>
</reference>
<dbReference type="GO" id="GO:0005737">
    <property type="term" value="C:cytoplasm"/>
    <property type="evidence" value="ECO:0007669"/>
    <property type="project" value="TreeGrafter"/>
</dbReference>
<sequence length="335" mass="39149">MRILGFIVYILFLCAPSSFSQISDVVKERIDSDYKGISDIKHFGAKLNHDFFSKDDKLGAIYYWICTNVEIDVKKYFSKNGGYTYNFKYKTREEKVRKIQETDNKMALEAFRSKKATGKEYAHMFKKMCDNAGIECEVISGCLKSKYEDIGRKPGRSDHLWNAVKIDGKWHLIDSFWGAGYLNEQEQTFTKQYSERFYMLSPEEFFLNHFPKRTQWVLVDRSPQEFEALPLFHYQYFFLNMNLLIPAKGIVSVVSKGKISVVFKEKGEGINTQDLFGFSYGFEKDETLAKIIPFKKGEYVKFQIPVPDLKHDYFSIYFKGQPVVTYKIKLPANTF</sequence>
<feature type="domain" description="Transglutaminase-like" evidence="2">
    <location>
        <begin position="110"/>
        <end position="177"/>
    </location>
</feature>
<dbReference type="Proteomes" id="UP001207408">
    <property type="component" value="Unassembled WGS sequence"/>
</dbReference>
<name>A0AAE3SK01_9BACT</name>
<organism evidence="3 4">
    <name type="scientific">Plebeiibacterium marinum</name>
    <dbReference type="NCBI Taxonomy" id="2992111"/>
    <lineage>
        <taxon>Bacteria</taxon>
        <taxon>Pseudomonadati</taxon>
        <taxon>Bacteroidota</taxon>
        <taxon>Bacteroidia</taxon>
        <taxon>Marinilabiliales</taxon>
        <taxon>Marinilabiliaceae</taxon>
        <taxon>Plebeiibacterium</taxon>
    </lineage>
</organism>
<evidence type="ECO:0000313" key="4">
    <source>
        <dbReference type="Proteomes" id="UP001207408"/>
    </source>
</evidence>
<dbReference type="AlphaFoldDB" id="A0AAE3SK01"/>
<protein>
    <recommendedName>
        <fullName evidence="2">Transglutaminase-like domain-containing protein</fullName>
    </recommendedName>
</protein>
<dbReference type="RefSeq" id="WP_301199360.1">
    <property type="nucleotide sequence ID" value="NZ_JAPDPI010000018.1"/>
</dbReference>
<keyword evidence="1" id="KW-0732">Signal</keyword>
<evidence type="ECO:0000256" key="1">
    <source>
        <dbReference type="SAM" id="SignalP"/>
    </source>
</evidence>
<accession>A0AAE3SK01</accession>
<dbReference type="EMBL" id="JAPDPI010000018">
    <property type="protein sequence ID" value="MCW3805988.1"/>
    <property type="molecule type" value="Genomic_DNA"/>
</dbReference>
<gene>
    <name evidence="3" type="ORF">OM074_10145</name>
</gene>
<dbReference type="InterPro" id="IPR052557">
    <property type="entry name" value="CAP/Cytokinesis_protein"/>
</dbReference>
<dbReference type="InterPro" id="IPR038765">
    <property type="entry name" value="Papain-like_cys_pep_sf"/>
</dbReference>
<evidence type="ECO:0000313" key="3">
    <source>
        <dbReference type="EMBL" id="MCW3805988.1"/>
    </source>
</evidence>
<dbReference type="SMART" id="SM00460">
    <property type="entry name" value="TGc"/>
    <property type="match status" value="1"/>
</dbReference>
<dbReference type="PANTHER" id="PTHR46333:SF2">
    <property type="entry name" value="CYTOKINESIS PROTEIN 3"/>
    <property type="match status" value="1"/>
</dbReference>